<organism evidence="1 2">
    <name type="scientific">Melipona bicolor</name>
    <dbReference type="NCBI Taxonomy" id="60889"/>
    <lineage>
        <taxon>Eukaryota</taxon>
        <taxon>Metazoa</taxon>
        <taxon>Ecdysozoa</taxon>
        <taxon>Arthropoda</taxon>
        <taxon>Hexapoda</taxon>
        <taxon>Insecta</taxon>
        <taxon>Pterygota</taxon>
        <taxon>Neoptera</taxon>
        <taxon>Endopterygota</taxon>
        <taxon>Hymenoptera</taxon>
        <taxon>Apocrita</taxon>
        <taxon>Aculeata</taxon>
        <taxon>Apoidea</taxon>
        <taxon>Anthophila</taxon>
        <taxon>Apidae</taxon>
        <taxon>Melipona</taxon>
    </lineage>
</organism>
<gene>
    <name evidence="1" type="ORF">K0M31_002423</name>
</gene>
<accession>A0AA40KYU5</accession>
<name>A0AA40KYU5_9HYME</name>
<keyword evidence="2" id="KW-1185">Reference proteome</keyword>
<dbReference type="Proteomes" id="UP001177670">
    <property type="component" value="Unassembled WGS sequence"/>
</dbReference>
<evidence type="ECO:0000313" key="1">
    <source>
        <dbReference type="EMBL" id="KAK1137931.1"/>
    </source>
</evidence>
<dbReference type="AlphaFoldDB" id="A0AA40KYU5"/>
<proteinExistence type="predicted"/>
<protein>
    <submittedName>
        <fullName evidence="1">Uncharacterized protein</fullName>
    </submittedName>
</protein>
<sequence>MVATTASRGRPCRPESLQRSQFCVYRVSVAPPKAKRLPAIAAGIVLGRVFAFKAKTALTGRLNAGTMEVF</sequence>
<evidence type="ECO:0000313" key="2">
    <source>
        <dbReference type="Proteomes" id="UP001177670"/>
    </source>
</evidence>
<dbReference type="EMBL" id="JAHYIQ010000001">
    <property type="protein sequence ID" value="KAK1137931.1"/>
    <property type="molecule type" value="Genomic_DNA"/>
</dbReference>
<reference evidence="1" key="1">
    <citation type="submission" date="2021-10" db="EMBL/GenBank/DDBJ databases">
        <title>Melipona bicolor Genome sequencing and assembly.</title>
        <authorList>
            <person name="Araujo N.S."/>
            <person name="Arias M.C."/>
        </authorList>
    </citation>
    <scope>NUCLEOTIDE SEQUENCE</scope>
    <source>
        <strain evidence="1">USP_2M_L1-L4_2017</strain>
        <tissue evidence="1">Whole body</tissue>
    </source>
</reference>
<comment type="caution">
    <text evidence="1">The sequence shown here is derived from an EMBL/GenBank/DDBJ whole genome shotgun (WGS) entry which is preliminary data.</text>
</comment>